<keyword evidence="4" id="KW-1185">Reference proteome</keyword>
<feature type="transmembrane region" description="Helical" evidence="2">
    <location>
        <begin position="140"/>
        <end position="173"/>
    </location>
</feature>
<comment type="caution">
    <text evidence="3">The sequence shown here is derived from an EMBL/GenBank/DDBJ whole genome shotgun (WGS) entry which is preliminary data.</text>
</comment>
<dbReference type="Proteomes" id="UP000239203">
    <property type="component" value="Unassembled WGS sequence"/>
</dbReference>
<evidence type="ECO:0000256" key="2">
    <source>
        <dbReference type="SAM" id="Phobius"/>
    </source>
</evidence>
<feature type="region of interest" description="Disordered" evidence="1">
    <location>
        <begin position="1"/>
        <end position="27"/>
    </location>
</feature>
<keyword evidence="2" id="KW-0812">Transmembrane</keyword>
<feature type="transmembrane region" description="Helical" evidence="2">
    <location>
        <begin position="376"/>
        <end position="393"/>
    </location>
</feature>
<name>A0A2S6GCX1_9PSEU</name>
<keyword evidence="2" id="KW-1133">Transmembrane helix</keyword>
<feature type="transmembrane region" description="Helical" evidence="2">
    <location>
        <begin position="95"/>
        <end position="128"/>
    </location>
</feature>
<dbReference type="EMBL" id="PTIX01000032">
    <property type="protein sequence ID" value="PPK63095.1"/>
    <property type="molecule type" value="Genomic_DNA"/>
</dbReference>
<gene>
    <name evidence="3" type="ORF">CLV40_13228</name>
</gene>
<evidence type="ECO:0000313" key="3">
    <source>
        <dbReference type="EMBL" id="PPK63095.1"/>
    </source>
</evidence>
<accession>A0A2S6GCX1</accession>
<feature type="transmembrane region" description="Helical" evidence="2">
    <location>
        <begin position="339"/>
        <end position="356"/>
    </location>
</feature>
<dbReference type="RefSeq" id="WP_104483036.1">
    <property type="nucleotide sequence ID" value="NZ_CP154825.1"/>
</dbReference>
<sequence>MTASSLDRPTADDVPAESATERVAPAAPEARGNDRAWRLAYLLLALAAVVLTFVFIRATLDDSFITWRYGRSLVEAGAWNWNPGGPLVEAYTNPLFAVLSIIPALLGVPVELFFKLVGIATVIGFALVVRKARLPRAQEFTLLAIALFSPVFYLQAFLGLETATFALFIAWLFGILYRRGNLGVLGFVVAALLAVSRPEGIAFAGAAIVWALVLNRRDRGTWVGAVLVLGGWFAYWCVRWAYFGQFFPNTYYKKSSSHVPFLQKALDLGIGLAPLLVPVLVGLAVCGAWYRRAAATRTATTRTDLLRDAVPLLLAVLSTLVVLGVYRQSNLVMDPGNRFYWQLLLPVALVVLARPLTGPTAAGAVEDGAETQRRNLALLAVALGAVTVLVWNFSAVTSAIIVGCGLVFVAVAIGFSRRTHVALLAASVGLATVVGFGQSDDLLGLLSYRYRLEGAHQAIGQAIASTDLSDGKIVVGDAGVLPYSVKQEVIDISGLGTVEAARGTLDAAFLDRNNVKMVVLISKAPDPDSARAVDASPIAHDWVKSKGSEFVFGRGPMFAPNYYMNYWIARDWADAGLLTKLDAVYEASLRDDAPDAQILRKHLFDFPFLRGD</sequence>
<feature type="transmembrane region" description="Helical" evidence="2">
    <location>
        <begin position="310"/>
        <end position="327"/>
    </location>
</feature>
<protein>
    <recommendedName>
        <fullName evidence="5">4-amino-4-deoxy-L-arabinose transferase-like glycosyltransferase</fullName>
    </recommendedName>
</protein>
<proteinExistence type="predicted"/>
<feature type="transmembrane region" description="Helical" evidence="2">
    <location>
        <begin position="399"/>
        <end position="415"/>
    </location>
</feature>
<organism evidence="3 4">
    <name type="scientific">Actinokineospora auranticolor</name>
    <dbReference type="NCBI Taxonomy" id="155976"/>
    <lineage>
        <taxon>Bacteria</taxon>
        <taxon>Bacillati</taxon>
        <taxon>Actinomycetota</taxon>
        <taxon>Actinomycetes</taxon>
        <taxon>Pseudonocardiales</taxon>
        <taxon>Pseudonocardiaceae</taxon>
        <taxon>Actinokineospora</taxon>
    </lineage>
</organism>
<feature type="transmembrane region" description="Helical" evidence="2">
    <location>
        <begin position="422"/>
        <end position="439"/>
    </location>
</feature>
<feature type="transmembrane region" description="Helical" evidence="2">
    <location>
        <begin position="221"/>
        <end position="242"/>
    </location>
</feature>
<feature type="transmembrane region" description="Helical" evidence="2">
    <location>
        <begin position="185"/>
        <end position="214"/>
    </location>
</feature>
<feature type="transmembrane region" description="Helical" evidence="2">
    <location>
        <begin position="268"/>
        <end position="290"/>
    </location>
</feature>
<evidence type="ECO:0000256" key="1">
    <source>
        <dbReference type="SAM" id="MobiDB-lite"/>
    </source>
</evidence>
<evidence type="ECO:0008006" key="5">
    <source>
        <dbReference type="Google" id="ProtNLM"/>
    </source>
</evidence>
<dbReference type="AlphaFoldDB" id="A0A2S6GCX1"/>
<feature type="transmembrane region" description="Helical" evidence="2">
    <location>
        <begin position="39"/>
        <end position="60"/>
    </location>
</feature>
<dbReference type="OrthoDB" id="5492344at2"/>
<evidence type="ECO:0000313" key="4">
    <source>
        <dbReference type="Proteomes" id="UP000239203"/>
    </source>
</evidence>
<reference evidence="3 4" key="1">
    <citation type="submission" date="2018-02" db="EMBL/GenBank/DDBJ databases">
        <title>Genomic Encyclopedia of Archaeal and Bacterial Type Strains, Phase II (KMG-II): from individual species to whole genera.</title>
        <authorList>
            <person name="Goeker M."/>
        </authorList>
    </citation>
    <scope>NUCLEOTIDE SEQUENCE [LARGE SCALE GENOMIC DNA]</scope>
    <source>
        <strain evidence="3 4">YU 961-1</strain>
    </source>
</reference>
<keyword evidence="2" id="KW-0472">Membrane</keyword>